<gene>
    <name evidence="2" type="primary">Bm13509</name>
    <name evidence="2" type="ORF">BM_Bm13509</name>
</gene>
<proteinExistence type="predicted"/>
<organism evidence="2">
    <name type="scientific">Brugia malayi</name>
    <name type="common">Filarial nematode worm</name>
    <dbReference type="NCBI Taxonomy" id="6279"/>
    <lineage>
        <taxon>Eukaryota</taxon>
        <taxon>Metazoa</taxon>
        <taxon>Ecdysozoa</taxon>
        <taxon>Nematoda</taxon>
        <taxon>Chromadorea</taxon>
        <taxon>Rhabditida</taxon>
        <taxon>Spirurina</taxon>
        <taxon>Spiruromorpha</taxon>
        <taxon>Filarioidea</taxon>
        <taxon>Onchocercidae</taxon>
        <taxon>Brugia</taxon>
    </lineage>
</organism>
<evidence type="ECO:0000256" key="1">
    <source>
        <dbReference type="SAM" id="SignalP"/>
    </source>
</evidence>
<accession>A0A1I9G3N2</accession>
<feature type="chain" id="PRO_5009328368" evidence="1">
    <location>
        <begin position="20"/>
        <end position="100"/>
    </location>
</feature>
<dbReference type="AlphaFoldDB" id="A0A1I9G3N2"/>
<feature type="signal peptide" evidence="1">
    <location>
        <begin position="1"/>
        <end position="19"/>
    </location>
</feature>
<sequence>MHTWFMFLITIYFYNSSYAEDLINCNNVGIWSSWSAWQNVVPSGHYGLYSQLRRRFCRKNPPNCTTTKKLSCNSFNAEVRLCGTVANFSLHCPNESAVYG</sequence>
<protein>
    <submittedName>
        <fullName evidence="2">Bm13509, isoform b</fullName>
    </submittedName>
</protein>
<keyword evidence="1" id="KW-0732">Signal</keyword>
<dbReference type="EMBL" id="LN856994">
    <property type="protein sequence ID" value="CDP98280.1"/>
    <property type="molecule type" value="Genomic_DNA"/>
</dbReference>
<name>A0A1I9G3N2_BRUMA</name>
<reference evidence="2" key="2">
    <citation type="submission" date="2012-12" db="EMBL/GenBank/DDBJ databases">
        <authorList>
            <consortium name="WormBase Consortium"/>
            <person name="Ghedin E."/>
            <person name="Paulini M."/>
        </authorList>
    </citation>
    <scope>NUCLEOTIDE SEQUENCE</scope>
    <source>
        <strain evidence="2">FR3</strain>
    </source>
</reference>
<reference evidence="2" key="1">
    <citation type="journal article" date="2007" name="Science">
        <title>Draft genome of the filarial nematode parasite Brugia malayi.</title>
        <authorList>
            <person name="Ghedin E."/>
            <person name="Wang S."/>
            <person name="Spiro D."/>
            <person name="Caler E."/>
            <person name="Zhao Q."/>
            <person name="Crabtree J."/>
            <person name="Allen J.E."/>
            <person name="Delcher A.L."/>
            <person name="Guiliano D.B."/>
            <person name="Miranda-Saavedra D."/>
            <person name="Angiuoli S.V."/>
            <person name="Creasy T."/>
            <person name="Amedeo P."/>
            <person name="Haas B."/>
            <person name="El-Sayed N.M."/>
            <person name="Wortman J.R."/>
            <person name="Feldblyum T."/>
            <person name="Tallon L."/>
            <person name="Schatz M."/>
            <person name="Shumway M."/>
            <person name="Koo H."/>
            <person name="Salzberg S.L."/>
            <person name="Schobel S."/>
            <person name="Pertea M."/>
            <person name="Pop M."/>
            <person name="White O."/>
            <person name="Barton G.J."/>
            <person name="Carlow C.K."/>
            <person name="Crawford M.J."/>
            <person name="Daub J."/>
            <person name="Dimmic M.W."/>
            <person name="Estes C.F."/>
            <person name="Foster J.M."/>
            <person name="Ganatra M."/>
            <person name="Gregory W.F."/>
            <person name="Johnson N.M."/>
            <person name="Jin J."/>
            <person name="Komuniecki R."/>
            <person name="Korf I."/>
            <person name="Kumar S."/>
            <person name="Laney S."/>
            <person name="Li B.W."/>
            <person name="Li W."/>
            <person name="Lindblom T.H."/>
            <person name="Lustigman S."/>
            <person name="Ma D."/>
            <person name="Maina C.V."/>
            <person name="Martin D.M."/>
            <person name="McCarter J.P."/>
            <person name="McReynolds L."/>
            <person name="Mitreva M."/>
            <person name="Nutman T.B."/>
            <person name="Parkinson J."/>
            <person name="Peregrin-Alvarez J.M."/>
            <person name="Poole C."/>
            <person name="Ren Q."/>
            <person name="Saunders L."/>
            <person name="Sluder A.E."/>
            <person name="Smith K."/>
            <person name="Stanke M."/>
            <person name="Unnasch T.R."/>
            <person name="Ware J."/>
            <person name="Wei A.D."/>
            <person name="Weil G."/>
            <person name="Williams D.J."/>
            <person name="Zhang Y."/>
            <person name="Williams S.A."/>
            <person name="Fraser-Liggett C."/>
            <person name="Slatko B."/>
            <person name="Blaxter M.L."/>
            <person name="Scott A.L."/>
        </authorList>
    </citation>
    <scope>NUCLEOTIDE SEQUENCE</scope>
    <source>
        <strain evidence="2">FR3</strain>
    </source>
</reference>
<evidence type="ECO:0000313" key="2">
    <source>
        <dbReference type="EMBL" id="CDP98280.1"/>
    </source>
</evidence>